<evidence type="ECO:0000313" key="3">
    <source>
        <dbReference type="Proteomes" id="UP000835052"/>
    </source>
</evidence>
<feature type="region of interest" description="Disordered" evidence="1">
    <location>
        <begin position="31"/>
        <end position="51"/>
    </location>
</feature>
<gene>
    <name evidence="2" type="ORF">CAUJ_LOCUS4585</name>
</gene>
<proteinExistence type="predicted"/>
<reference evidence="2" key="1">
    <citation type="submission" date="2020-10" db="EMBL/GenBank/DDBJ databases">
        <authorList>
            <person name="Kikuchi T."/>
        </authorList>
    </citation>
    <scope>NUCLEOTIDE SEQUENCE</scope>
    <source>
        <strain evidence="2">NKZ352</strain>
    </source>
</reference>
<dbReference type="AlphaFoldDB" id="A0A8S1GXN8"/>
<accession>A0A8S1GXN8</accession>
<dbReference type="EMBL" id="CAJGYM010000009">
    <property type="protein sequence ID" value="CAD6188666.1"/>
    <property type="molecule type" value="Genomic_DNA"/>
</dbReference>
<protein>
    <submittedName>
        <fullName evidence="2">Uncharacterized protein</fullName>
    </submittedName>
</protein>
<evidence type="ECO:0000256" key="1">
    <source>
        <dbReference type="SAM" id="MobiDB-lite"/>
    </source>
</evidence>
<dbReference type="Proteomes" id="UP000835052">
    <property type="component" value="Unassembled WGS sequence"/>
</dbReference>
<evidence type="ECO:0000313" key="2">
    <source>
        <dbReference type="EMBL" id="CAD6188666.1"/>
    </source>
</evidence>
<name>A0A8S1GXN8_9PELO</name>
<keyword evidence="3" id="KW-1185">Reference proteome</keyword>
<dbReference type="OrthoDB" id="5865343at2759"/>
<comment type="caution">
    <text evidence="2">The sequence shown here is derived from an EMBL/GenBank/DDBJ whole genome shotgun (WGS) entry which is preliminary data.</text>
</comment>
<organism evidence="2 3">
    <name type="scientific">Caenorhabditis auriculariae</name>
    <dbReference type="NCBI Taxonomy" id="2777116"/>
    <lineage>
        <taxon>Eukaryota</taxon>
        <taxon>Metazoa</taxon>
        <taxon>Ecdysozoa</taxon>
        <taxon>Nematoda</taxon>
        <taxon>Chromadorea</taxon>
        <taxon>Rhabditida</taxon>
        <taxon>Rhabditina</taxon>
        <taxon>Rhabditomorpha</taxon>
        <taxon>Rhabditoidea</taxon>
        <taxon>Rhabditidae</taxon>
        <taxon>Peloderinae</taxon>
        <taxon>Caenorhabditis</taxon>
    </lineage>
</organism>
<sequence length="92" mass="10737">MRAYDFVTNTPLRFDQHKNYLVDDVALVRSSPPLTPLPKGHPARPLNSRQETRRDPLRLLLCLLAVFPLLRKPRRMTTVSTTRTIRKIENMN</sequence>